<keyword evidence="2" id="KW-1185">Reference proteome</keyword>
<evidence type="ECO:0000313" key="2">
    <source>
        <dbReference type="Proteomes" id="UP000570361"/>
    </source>
</evidence>
<evidence type="ECO:0000313" key="1">
    <source>
        <dbReference type="EMBL" id="MBB3109097.1"/>
    </source>
</evidence>
<protein>
    <recommendedName>
        <fullName evidence="3">SIR2-like domain-containing protein</fullName>
    </recommendedName>
</protein>
<reference evidence="1 2" key="1">
    <citation type="submission" date="2020-08" db="EMBL/GenBank/DDBJ databases">
        <title>Genomic Encyclopedia of Type Strains, Phase III (KMG-III): the genomes of soil and plant-associated and newly described type strains.</title>
        <authorList>
            <person name="Whitman W."/>
        </authorList>
    </citation>
    <scope>NUCLEOTIDE SEQUENCE [LARGE SCALE GENOMIC DNA]</scope>
    <source>
        <strain evidence="1 2">CECT 5862</strain>
    </source>
</reference>
<name>A0A7W5AV01_9BACL</name>
<proteinExistence type="predicted"/>
<dbReference type="AlphaFoldDB" id="A0A7W5AV01"/>
<comment type="caution">
    <text evidence="1">The sequence shown here is derived from an EMBL/GenBank/DDBJ whole genome shotgun (WGS) entry which is preliminary data.</text>
</comment>
<dbReference type="Proteomes" id="UP000570361">
    <property type="component" value="Unassembled WGS sequence"/>
</dbReference>
<accession>A0A7W5AV01</accession>
<sequence>MKKLMILIGNGFTIDFLRSIGNSTINVRNLFKDGNCVPWPVDSEPGFLSYKYCPNLWNLGVRPYIEDNESLQLIEEIITCANITDSVEGSSSRIDQDNIYIKAYKELAIYLKHLFIYYDSMIDLKDENIKAHIESWGWCKYFRKLASSEEYKSVTIVTYNYDVWLERILTLIGVKYRVLGVQRSSSNVKFNLIKPHGSISFVHKNKLDRASFRIPYNKSLSEGRVSDFQISYTNLNDNYLINALIPPAGDSSRLKYGWAGQLRQLALGAAKSLTAQDEVILCGISYWHVDRLELDGLFTSFDPEINIKLINPNPPRALNGILTSLFRNYICYTNSNILGGVS</sequence>
<dbReference type="RefSeq" id="WP_183597862.1">
    <property type="nucleotide sequence ID" value="NZ_JACHXK010000002.1"/>
</dbReference>
<dbReference type="EMBL" id="JACHXK010000002">
    <property type="protein sequence ID" value="MBB3109097.1"/>
    <property type="molecule type" value="Genomic_DNA"/>
</dbReference>
<organism evidence="1 2">
    <name type="scientific">Paenibacillus phyllosphaerae</name>
    <dbReference type="NCBI Taxonomy" id="274593"/>
    <lineage>
        <taxon>Bacteria</taxon>
        <taxon>Bacillati</taxon>
        <taxon>Bacillota</taxon>
        <taxon>Bacilli</taxon>
        <taxon>Bacillales</taxon>
        <taxon>Paenibacillaceae</taxon>
        <taxon>Paenibacillus</taxon>
    </lineage>
</organism>
<evidence type="ECO:0008006" key="3">
    <source>
        <dbReference type="Google" id="ProtNLM"/>
    </source>
</evidence>
<gene>
    <name evidence="1" type="ORF">FHS18_001149</name>
</gene>